<evidence type="ECO:0000256" key="1">
    <source>
        <dbReference type="SAM" id="MobiDB-lite"/>
    </source>
</evidence>
<gene>
    <name evidence="2" type="ORF">F511_27539</name>
</gene>
<evidence type="ECO:0000313" key="2">
    <source>
        <dbReference type="EMBL" id="KZV22860.1"/>
    </source>
</evidence>
<reference evidence="2 3" key="1">
    <citation type="journal article" date="2015" name="Proc. Natl. Acad. Sci. U.S.A.">
        <title>The resurrection genome of Boea hygrometrica: A blueprint for survival of dehydration.</title>
        <authorList>
            <person name="Xiao L."/>
            <person name="Yang G."/>
            <person name="Zhang L."/>
            <person name="Yang X."/>
            <person name="Zhao S."/>
            <person name="Ji Z."/>
            <person name="Zhou Q."/>
            <person name="Hu M."/>
            <person name="Wang Y."/>
            <person name="Chen M."/>
            <person name="Xu Y."/>
            <person name="Jin H."/>
            <person name="Xiao X."/>
            <person name="Hu G."/>
            <person name="Bao F."/>
            <person name="Hu Y."/>
            <person name="Wan P."/>
            <person name="Li L."/>
            <person name="Deng X."/>
            <person name="Kuang T."/>
            <person name="Xiang C."/>
            <person name="Zhu J.K."/>
            <person name="Oliver M.J."/>
            <person name="He Y."/>
        </authorList>
    </citation>
    <scope>NUCLEOTIDE SEQUENCE [LARGE SCALE GENOMIC DNA]</scope>
    <source>
        <strain evidence="3">cv. XS01</strain>
    </source>
</reference>
<organism evidence="2 3">
    <name type="scientific">Dorcoceras hygrometricum</name>
    <dbReference type="NCBI Taxonomy" id="472368"/>
    <lineage>
        <taxon>Eukaryota</taxon>
        <taxon>Viridiplantae</taxon>
        <taxon>Streptophyta</taxon>
        <taxon>Embryophyta</taxon>
        <taxon>Tracheophyta</taxon>
        <taxon>Spermatophyta</taxon>
        <taxon>Magnoliopsida</taxon>
        <taxon>eudicotyledons</taxon>
        <taxon>Gunneridae</taxon>
        <taxon>Pentapetalae</taxon>
        <taxon>asterids</taxon>
        <taxon>lamiids</taxon>
        <taxon>Lamiales</taxon>
        <taxon>Gesneriaceae</taxon>
        <taxon>Didymocarpoideae</taxon>
        <taxon>Trichosporeae</taxon>
        <taxon>Loxocarpinae</taxon>
        <taxon>Dorcoceras</taxon>
    </lineage>
</organism>
<sequence>MGSNPSTESNYKTAVNSKNKMQMLCMRKETTAQRNLQHKMWPRVFQACYLVGTCAWLQPVFQEPGASRLIAVVTSIRSTTRSETPSSDCTKSPDEISTIGFSTSNWPEQISGDDRRRAAAAALGEEGRGGYVLDSIGYPRMSASGESSTTMHRLLHASGSHPIPTPGDPKTNRYNQDLGLIHSTNGNHLESPKEDSSIDHQFYLNDATHGRRQQLCDLDLANNNLQEWYRKEELLKRSPTLPRTSQTMAGNDGNHRIKSTVNSTRVRETEVDNQDNISLIMGSGA</sequence>
<accession>A0A2Z7APT4</accession>
<evidence type="ECO:0000313" key="3">
    <source>
        <dbReference type="Proteomes" id="UP000250235"/>
    </source>
</evidence>
<feature type="compositionally biased region" description="Polar residues" evidence="1">
    <location>
        <begin position="81"/>
        <end position="90"/>
    </location>
</feature>
<feature type="region of interest" description="Disordered" evidence="1">
    <location>
        <begin position="242"/>
        <end position="270"/>
    </location>
</feature>
<proteinExistence type="predicted"/>
<keyword evidence="3" id="KW-1185">Reference proteome</keyword>
<name>A0A2Z7APT4_9LAMI</name>
<dbReference type="EMBL" id="KV014034">
    <property type="protein sequence ID" value="KZV22860.1"/>
    <property type="molecule type" value="Genomic_DNA"/>
</dbReference>
<dbReference type="AlphaFoldDB" id="A0A2Z7APT4"/>
<protein>
    <submittedName>
        <fullName evidence="2">Uncharacterized protein</fullName>
    </submittedName>
</protein>
<dbReference type="Proteomes" id="UP000250235">
    <property type="component" value="Unassembled WGS sequence"/>
</dbReference>
<feature type="region of interest" description="Disordered" evidence="1">
    <location>
        <begin position="81"/>
        <end position="105"/>
    </location>
</feature>